<reference evidence="1 2" key="1">
    <citation type="submission" date="2014-06" db="EMBL/GenBank/DDBJ databases">
        <authorList>
            <person name="Swart Estienne"/>
        </authorList>
    </citation>
    <scope>NUCLEOTIDE SEQUENCE [LARGE SCALE GENOMIC DNA]</scope>
    <source>
        <strain evidence="1 2">130c</strain>
    </source>
</reference>
<dbReference type="InParanoid" id="A0A077ZWE5"/>
<gene>
    <name evidence="1" type="primary">Contig11889.g12722</name>
    <name evidence="1" type="ORF">STYLEM_1730</name>
</gene>
<dbReference type="Proteomes" id="UP000039865">
    <property type="component" value="Unassembled WGS sequence"/>
</dbReference>
<evidence type="ECO:0000313" key="2">
    <source>
        <dbReference type="Proteomes" id="UP000039865"/>
    </source>
</evidence>
<dbReference type="AlphaFoldDB" id="A0A077ZWE5"/>
<dbReference type="EMBL" id="CCKQ01001651">
    <property type="protein sequence ID" value="CDW72766.1"/>
    <property type="molecule type" value="Genomic_DNA"/>
</dbReference>
<protein>
    <submittedName>
        <fullName evidence="1">Uncharacterized protein</fullName>
    </submittedName>
</protein>
<sequence>MENSPALMPENLRDRLGLSIHSKFKQRINEDSIEESEINNKLETSSVDSCTSSIENEVNVNAFSQMNQMLVPASKLETRSFHNMFSQQQQQINKKHTFDAKQSLVPNLIDQNITRALQLSRQLRRISTPLSEASYDSQIQQQTQQPNFISQRHSRHNVDNAYLPLLWLGQKKESASLNTKPLLNFKKRLNFFNIRSPSYNNTNQNNSGRKMISPKNTSNIMQKLKTIVGKNNQRNHEYQELQEFIQLEKQSMDQSSDTFEKHNFKLKSKRSPPQVNNNFIFETKEKSQKKKKSRIYLDQRRSSINIQKSNMFKGIIMLQNSKLIQRIERQDTIYLCQAYNEIKAAKIKLNNKSFKKDKKSIIDQIQSELGSSTFLTNKPKEKLDKIDKIIKILSGIKDNIYNSKKTNHF</sequence>
<keyword evidence="2" id="KW-1185">Reference proteome</keyword>
<accession>A0A077ZWE5</accession>
<evidence type="ECO:0000313" key="1">
    <source>
        <dbReference type="EMBL" id="CDW72766.1"/>
    </source>
</evidence>
<organism evidence="1 2">
    <name type="scientific">Stylonychia lemnae</name>
    <name type="common">Ciliate</name>
    <dbReference type="NCBI Taxonomy" id="5949"/>
    <lineage>
        <taxon>Eukaryota</taxon>
        <taxon>Sar</taxon>
        <taxon>Alveolata</taxon>
        <taxon>Ciliophora</taxon>
        <taxon>Intramacronucleata</taxon>
        <taxon>Spirotrichea</taxon>
        <taxon>Stichotrichia</taxon>
        <taxon>Sporadotrichida</taxon>
        <taxon>Oxytrichidae</taxon>
        <taxon>Stylonychinae</taxon>
        <taxon>Stylonychia</taxon>
    </lineage>
</organism>
<proteinExistence type="predicted"/>
<name>A0A077ZWE5_STYLE</name>